<gene>
    <name evidence="2" type="ORF">DXZ20_27310</name>
</gene>
<keyword evidence="3" id="KW-1185">Reference proteome</keyword>
<accession>A0A6M0RSY8</accession>
<dbReference type="Proteomes" id="UP000481033">
    <property type="component" value="Unassembled WGS sequence"/>
</dbReference>
<evidence type="ECO:0000259" key="1">
    <source>
        <dbReference type="Pfam" id="PF09992"/>
    </source>
</evidence>
<name>A0A6M0RSY8_9CYAN</name>
<dbReference type="AlphaFoldDB" id="A0A6M0RSY8"/>
<dbReference type="InterPro" id="IPR018711">
    <property type="entry name" value="NAGPA"/>
</dbReference>
<evidence type="ECO:0000313" key="2">
    <source>
        <dbReference type="EMBL" id="NEZ59286.1"/>
    </source>
</evidence>
<keyword evidence="2" id="KW-0326">Glycosidase</keyword>
<sequence>MVLSLCSLTQCAAPQEPIAPPQISERLAILQPELIIQNWPDDNAPIARFHVVTIPPDYPVEVAVSESLKTVETFAADTEAWAVINGGFFDPQNAQTTSFITVDSTLAADPRNNRRLMDNPDLAVYMEQILNRSEFRRYDCGGDIRYDITFHNASLPKACVLHSSLGAGPQLFPDTAQAEGFTDYADGRLMRDAIGTQQRNARSAVGIQQDGTVVWVMVAQIEPGGGMTLAELADIMAIWKVEKALNLDGGSSSSLHVAWPGMTADGLAQTYYGRLDQNGQTIQRPVKSVLLLPRSDQN</sequence>
<dbReference type="PANTHER" id="PTHR40446">
    <property type="entry name" value="N-ACETYLGLUCOSAMINE-1-PHOSPHODIESTER ALPHA-N-ACETYLGLUCOSAMINIDASE"/>
    <property type="match status" value="1"/>
</dbReference>
<reference evidence="2 3" key="1">
    <citation type="journal article" date="2020" name="Microb. Ecol.">
        <title>Ecogenomics of the Marine Benthic Filamentous Cyanobacterium Adonisia.</title>
        <authorList>
            <person name="Walter J.M."/>
            <person name="Coutinho F.H."/>
            <person name="Leomil L."/>
            <person name="Hargreaves P.I."/>
            <person name="Campeao M.E."/>
            <person name="Vieira V.V."/>
            <person name="Silva B.S."/>
            <person name="Fistarol G.O."/>
            <person name="Salomon P.S."/>
            <person name="Sawabe T."/>
            <person name="Mino S."/>
            <person name="Hosokawa M."/>
            <person name="Miyashita H."/>
            <person name="Maruyama F."/>
            <person name="van Verk M.C."/>
            <person name="Dutilh B.E."/>
            <person name="Thompson C.C."/>
            <person name="Thompson F.L."/>
        </authorList>
    </citation>
    <scope>NUCLEOTIDE SEQUENCE [LARGE SCALE GENOMIC DNA]</scope>
    <source>
        <strain evidence="2 3">CCMR0081</strain>
    </source>
</reference>
<organism evidence="2 3">
    <name type="scientific">Adonisia turfae CCMR0081</name>
    <dbReference type="NCBI Taxonomy" id="2292702"/>
    <lineage>
        <taxon>Bacteria</taxon>
        <taxon>Bacillati</taxon>
        <taxon>Cyanobacteriota</taxon>
        <taxon>Adonisia</taxon>
        <taxon>Adonisia turfae</taxon>
    </lineage>
</organism>
<dbReference type="EMBL" id="QXHD01000004">
    <property type="protein sequence ID" value="NEZ59286.1"/>
    <property type="molecule type" value="Genomic_DNA"/>
</dbReference>
<dbReference type="GO" id="GO:0016798">
    <property type="term" value="F:hydrolase activity, acting on glycosyl bonds"/>
    <property type="evidence" value="ECO:0007669"/>
    <property type="project" value="UniProtKB-KW"/>
</dbReference>
<proteinExistence type="predicted"/>
<dbReference type="Pfam" id="PF09992">
    <property type="entry name" value="NAGPA"/>
    <property type="match status" value="1"/>
</dbReference>
<comment type="caution">
    <text evidence="2">The sequence shown here is derived from an EMBL/GenBank/DDBJ whole genome shotgun (WGS) entry which is preliminary data.</text>
</comment>
<dbReference type="PANTHER" id="PTHR40446:SF2">
    <property type="entry name" value="N-ACETYLGLUCOSAMINE-1-PHOSPHODIESTER ALPHA-N-ACETYLGLUCOSAMINIDASE"/>
    <property type="match status" value="1"/>
</dbReference>
<keyword evidence="2" id="KW-0378">Hydrolase</keyword>
<feature type="domain" description="Phosphodiester glycosidase" evidence="1">
    <location>
        <begin position="80"/>
        <end position="291"/>
    </location>
</feature>
<protein>
    <submittedName>
        <fullName evidence="2">Phosphodiester glycosidase family protein</fullName>
    </submittedName>
</protein>
<evidence type="ECO:0000313" key="3">
    <source>
        <dbReference type="Proteomes" id="UP000481033"/>
    </source>
</evidence>